<comment type="caution">
    <text evidence="3">The sequence shown here is derived from an EMBL/GenBank/DDBJ whole genome shotgun (WGS) entry which is preliminary data.</text>
</comment>
<gene>
    <name evidence="3" type="ORF">N789_07345</name>
</gene>
<dbReference type="Pfam" id="PF04264">
    <property type="entry name" value="YceI"/>
    <property type="match status" value="1"/>
</dbReference>
<feature type="chain" id="PRO_5001869769" description="Lipid/polyisoprenoid-binding YceI-like domain-containing protein" evidence="1">
    <location>
        <begin position="25"/>
        <end position="205"/>
    </location>
</feature>
<organism evidence="3 4">
    <name type="scientific">Arenimonas oryziterrae DSM 21050 = YC6267</name>
    <dbReference type="NCBI Taxonomy" id="1121015"/>
    <lineage>
        <taxon>Bacteria</taxon>
        <taxon>Pseudomonadati</taxon>
        <taxon>Pseudomonadota</taxon>
        <taxon>Gammaproteobacteria</taxon>
        <taxon>Lysobacterales</taxon>
        <taxon>Lysobacteraceae</taxon>
        <taxon>Arenimonas</taxon>
    </lineage>
</organism>
<keyword evidence="1" id="KW-0732">Signal</keyword>
<reference evidence="3 4" key="1">
    <citation type="submission" date="2013-09" db="EMBL/GenBank/DDBJ databases">
        <title>Genome sequencing of Arenimonas oryziterrae.</title>
        <authorList>
            <person name="Chen F."/>
            <person name="Wang G."/>
        </authorList>
    </citation>
    <scope>NUCLEOTIDE SEQUENCE [LARGE SCALE GENOMIC DNA]</scope>
    <source>
        <strain evidence="3 4">YC6267</strain>
    </source>
</reference>
<dbReference type="AlphaFoldDB" id="A0A091BIQ8"/>
<dbReference type="OrthoDB" id="5966233at2"/>
<dbReference type="SUPFAM" id="SSF101874">
    <property type="entry name" value="YceI-like"/>
    <property type="match status" value="1"/>
</dbReference>
<dbReference type="Gene3D" id="2.40.128.110">
    <property type="entry name" value="Lipid/polyisoprenoid-binding, YceI-like"/>
    <property type="match status" value="1"/>
</dbReference>
<evidence type="ECO:0000256" key="1">
    <source>
        <dbReference type="SAM" id="SignalP"/>
    </source>
</evidence>
<feature type="domain" description="Lipid/polyisoprenoid-binding YceI-like" evidence="2">
    <location>
        <begin position="40"/>
        <end position="200"/>
    </location>
</feature>
<sequence length="205" mass="22873">MNCARALALGLSGIALSFVSAVSAQDAAPPPEPAPVQEPVIVIDPARAQASFEVHLRLPMRAHGRFTQVNGELRGSAARGWRVLVQVDGRSLKFDGSAWMARMTRSEEFLAIDRYPEIRFHSQVFTDTVLRRGGVVLGELQLRGRRREVAFDLLPSTCARPGQDCDIQVRGRVSRHDFGMNAYRMTVRDQVDFDFRVRLLDGKTP</sequence>
<name>A0A091BIQ8_9GAMM</name>
<dbReference type="InterPro" id="IPR007372">
    <property type="entry name" value="Lipid/polyisoprenoid-bd_YceI"/>
</dbReference>
<evidence type="ECO:0000259" key="2">
    <source>
        <dbReference type="SMART" id="SM00867"/>
    </source>
</evidence>
<accession>A0A091BIQ8</accession>
<dbReference type="PANTHER" id="PTHR34406">
    <property type="entry name" value="PROTEIN YCEI"/>
    <property type="match status" value="1"/>
</dbReference>
<dbReference type="eggNOG" id="COG2353">
    <property type="taxonomic scope" value="Bacteria"/>
</dbReference>
<dbReference type="EMBL" id="AVCI01000003">
    <property type="protein sequence ID" value="KFN44225.1"/>
    <property type="molecule type" value="Genomic_DNA"/>
</dbReference>
<dbReference type="PATRIC" id="fig|1121015.4.peg.957"/>
<dbReference type="PANTHER" id="PTHR34406:SF1">
    <property type="entry name" value="PROTEIN YCEI"/>
    <property type="match status" value="1"/>
</dbReference>
<dbReference type="STRING" id="1121015.GCA_000420545_01920"/>
<protein>
    <recommendedName>
        <fullName evidence="2">Lipid/polyisoprenoid-binding YceI-like domain-containing protein</fullName>
    </recommendedName>
</protein>
<dbReference type="SMART" id="SM00867">
    <property type="entry name" value="YceI"/>
    <property type="match status" value="1"/>
</dbReference>
<dbReference type="InterPro" id="IPR036761">
    <property type="entry name" value="TTHA0802/YceI-like_sf"/>
</dbReference>
<evidence type="ECO:0000313" key="3">
    <source>
        <dbReference type="EMBL" id="KFN44225.1"/>
    </source>
</evidence>
<dbReference type="RefSeq" id="WP_022969535.1">
    <property type="nucleotide sequence ID" value="NZ_ATVD01000003.1"/>
</dbReference>
<proteinExistence type="predicted"/>
<feature type="signal peptide" evidence="1">
    <location>
        <begin position="1"/>
        <end position="24"/>
    </location>
</feature>
<dbReference type="Proteomes" id="UP000029385">
    <property type="component" value="Unassembled WGS sequence"/>
</dbReference>
<keyword evidence="4" id="KW-1185">Reference proteome</keyword>
<evidence type="ECO:0000313" key="4">
    <source>
        <dbReference type="Proteomes" id="UP000029385"/>
    </source>
</evidence>